<evidence type="ECO:0000313" key="3">
    <source>
        <dbReference type="Proteomes" id="UP000063781"/>
    </source>
</evidence>
<accession>A0A0X8H1I4</accession>
<evidence type="ECO:0000259" key="1">
    <source>
        <dbReference type="Pfam" id="PF13304"/>
    </source>
</evidence>
<organism evidence="2 3">
    <name type="scientific">Erysipelothrix larvae</name>
    <dbReference type="NCBI Taxonomy" id="1514105"/>
    <lineage>
        <taxon>Bacteria</taxon>
        <taxon>Bacillati</taxon>
        <taxon>Bacillota</taxon>
        <taxon>Erysipelotrichia</taxon>
        <taxon>Erysipelotrichales</taxon>
        <taxon>Erysipelotrichaceae</taxon>
        <taxon>Erysipelothrix</taxon>
    </lineage>
</organism>
<dbReference type="Proteomes" id="UP000063781">
    <property type="component" value="Chromosome"/>
</dbReference>
<dbReference type="KEGG" id="erl:AOC36_09020"/>
<name>A0A0X8H1I4_9FIRM</name>
<feature type="domain" description="ATPase AAA-type core" evidence="1">
    <location>
        <begin position="30"/>
        <end position="155"/>
    </location>
</feature>
<dbReference type="Gene3D" id="3.40.50.300">
    <property type="entry name" value="P-loop containing nucleotide triphosphate hydrolases"/>
    <property type="match status" value="1"/>
</dbReference>
<keyword evidence="3" id="KW-1185">Reference proteome</keyword>
<dbReference type="Pfam" id="PF13304">
    <property type="entry name" value="AAA_21"/>
    <property type="match status" value="1"/>
</dbReference>
<dbReference type="SUPFAM" id="SSF52540">
    <property type="entry name" value="P-loop containing nucleoside triphosphate hydrolases"/>
    <property type="match status" value="1"/>
</dbReference>
<dbReference type="EMBL" id="CP013213">
    <property type="protein sequence ID" value="AMC94124.1"/>
    <property type="molecule type" value="Genomic_DNA"/>
</dbReference>
<dbReference type="InterPro" id="IPR003959">
    <property type="entry name" value="ATPase_AAA_core"/>
</dbReference>
<gene>
    <name evidence="2" type="ORF">AOC36_09020</name>
</gene>
<evidence type="ECO:0000313" key="2">
    <source>
        <dbReference type="EMBL" id="AMC94124.1"/>
    </source>
</evidence>
<protein>
    <recommendedName>
        <fullName evidence="1">ATPase AAA-type core domain-containing protein</fullName>
    </recommendedName>
</protein>
<reference evidence="2 3" key="1">
    <citation type="submission" date="2015-10" db="EMBL/GenBank/DDBJ databases">
        <title>Erysipelothrix larvae sp. LV19 isolated from the larval gut of the rhinoceros beetle, Trypoxylus dichotomus.</title>
        <authorList>
            <person name="Lim S."/>
            <person name="Kim B.-C."/>
        </authorList>
    </citation>
    <scope>NUCLEOTIDE SEQUENCE [LARGE SCALE GENOMIC DNA]</scope>
    <source>
        <strain evidence="2 3">LV19</strain>
    </source>
</reference>
<proteinExistence type="predicted"/>
<sequence>MLAKVYTENYRNLQDGVISLRNRKGAVKQFIFLFGENGVGKSSFVDLFAFLKQSCNALYYNSRVIQMTKETPLFNLKEAALQNLRMGSNQNHVLIYELVFNRDHYDYQLRLSPEGNIVSESLFRRAHNEYHVVFSATETGLYIDEKLLSQRNREIVERYYHDYGQDYTVLSIFYFAERSEKIRVKKSLRELLRKCGRIHIQSDELHHVEYQNIIEDFGVSSSHGYAQEDLVHFYKASSIVISEIVKSIYPQVDHVRYEFKREGSMLTYKLVTYMNTGDGVQKAHDCHLPSSYKEVLDFCTVFLDSYVGNTVVYDNVGRNFSPETLKYLLGKILKRATGQAIFTLNYPTLLNYVDSHYIYVFQKEDSYAKISSLEDIETIRENHNIRKRYESGVYDQFNPVFPDYNHYRLMEWFDKHVELFVKKSNGLISEK</sequence>
<dbReference type="AlphaFoldDB" id="A0A0X8H1I4"/>
<dbReference type="PANTHER" id="PTHR40396:SF1">
    <property type="entry name" value="ATPASE AAA-TYPE CORE DOMAIN-CONTAINING PROTEIN"/>
    <property type="match status" value="1"/>
</dbReference>
<dbReference type="PANTHER" id="PTHR40396">
    <property type="entry name" value="ATPASE-LIKE PROTEIN"/>
    <property type="match status" value="1"/>
</dbReference>
<dbReference type="STRING" id="1514105.AOC36_09020"/>
<dbReference type="InterPro" id="IPR027417">
    <property type="entry name" value="P-loop_NTPase"/>
</dbReference>
<dbReference type="OrthoDB" id="9809324at2"/>
<dbReference type="RefSeq" id="WP_067633537.1">
    <property type="nucleotide sequence ID" value="NZ_CP013213.1"/>
</dbReference>